<comment type="caution">
    <text evidence="1">The sequence shown here is derived from an EMBL/GenBank/DDBJ whole genome shotgun (WGS) entry which is preliminary data.</text>
</comment>
<protein>
    <submittedName>
        <fullName evidence="1">Uncharacterized protein</fullName>
    </submittedName>
</protein>
<evidence type="ECO:0000313" key="1">
    <source>
        <dbReference type="EMBL" id="MBB5140531.1"/>
    </source>
</evidence>
<dbReference type="RefSeq" id="WP_185057313.1">
    <property type="nucleotide sequence ID" value="NZ_BAABIX010000005.1"/>
</dbReference>
<dbReference type="EMBL" id="JACHGN010000045">
    <property type="protein sequence ID" value="MBB5140531.1"/>
    <property type="molecule type" value="Genomic_DNA"/>
</dbReference>
<proteinExistence type="predicted"/>
<gene>
    <name evidence="1" type="ORF">HNP84_010299</name>
</gene>
<name>A0A840PS03_9ACTN</name>
<keyword evidence="2" id="KW-1185">Reference proteome</keyword>
<organism evidence="1 2">
    <name type="scientific">Thermocatellispora tengchongensis</name>
    <dbReference type="NCBI Taxonomy" id="1073253"/>
    <lineage>
        <taxon>Bacteria</taxon>
        <taxon>Bacillati</taxon>
        <taxon>Actinomycetota</taxon>
        <taxon>Actinomycetes</taxon>
        <taxon>Streptosporangiales</taxon>
        <taxon>Streptosporangiaceae</taxon>
        <taxon>Thermocatellispora</taxon>
    </lineage>
</organism>
<accession>A0A840PS03</accession>
<sequence>MTTETPCPCDGDEGWISPCRTHKPADYHAWITQKAPRLAAAEATDDPFVKRLEDDLPPAADIPEFQPFRAALSPAACENFDKDWDLYRDSEPWPVAYEWALTVRDTWPQMVLPAERDALRAHVADFIPGSDGYPFSGAIPGSSGYENDAYDGQISDPDELVGEADELAELIRRAQALEVLLRQHAALADMPTS</sequence>
<dbReference type="AlphaFoldDB" id="A0A840PS03"/>
<dbReference type="Proteomes" id="UP000578449">
    <property type="component" value="Unassembled WGS sequence"/>
</dbReference>
<evidence type="ECO:0000313" key="2">
    <source>
        <dbReference type="Proteomes" id="UP000578449"/>
    </source>
</evidence>
<reference evidence="1 2" key="1">
    <citation type="submission" date="2020-08" db="EMBL/GenBank/DDBJ databases">
        <title>Genomic Encyclopedia of Type Strains, Phase IV (KMG-IV): sequencing the most valuable type-strain genomes for metagenomic binning, comparative biology and taxonomic classification.</title>
        <authorList>
            <person name="Goeker M."/>
        </authorList>
    </citation>
    <scope>NUCLEOTIDE SEQUENCE [LARGE SCALE GENOMIC DNA]</scope>
    <source>
        <strain evidence="1 2">DSM 45615</strain>
    </source>
</reference>